<gene>
    <name evidence="2" type="ORF">L3V74_09470</name>
    <name evidence="3" type="ORF">Q7W82_11005</name>
</gene>
<sequence length="593" mass="65427">MAVPRSGDRPWTAISARWMLRRLLDPPSPTSSHSQQGGTMTMQSLRDLIQTVGLHTSAENIPLITKKGGSYLWLFDLRRVFMRRAALEQIAAAFWERNAARPPFQLGGLETAAIPLLTALLLTAPKERGPVNGFIIRKDRKTTGMGNAIEGDVLDLPIVLVDDSLNSGNSAEKARAVIAAAGHALDEVFVVVDFLSKAGMQWRKTHAISVQTLFTLKDFDLPPEQSAPPPTQAYRELWRTATPGGFAFHVVPKSAPLLVGDMIYRGCDAAKMQAFSAETGGLVWEYSVTGAAYTKKGIWSCPAYHDGRLYFGAYNGTVYCLDAASGEEIWTHPDGDWVGASPLLVPRHKLMYVGIEYVRPWAQGSLAAYAMDTGEKIWEHQVQKLQHGSPGYWEGGDLVIWGSADHETLALDARTGRIAWRFKTRRSVKYAPAVDERRGLTAFASFDKSIYVLDVATGEKRGEWQTDEICYTTPLFAGNKLFCGSGDRHLYVIDIDTMQLIKKINLRSRVYASPKRIGNRVIVGSNGGRVVEIDIDTLETVGVLQLPDAVTNGVAISPDERRIYVSTYMNHLYAFERLSDVHAQSARPALVAS</sequence>
<dbReference type="Gene3D" id="2.130.10.10">
    <property type="entry name" value="YVTN repeat-like/Quinoprotein amine dehydrogenase"/>
    <property type="match status" value="2"/>
</dbReference>
<dbReference type="EMBL" id="CP131914">
    <property type="protein sequence ID" value="XCI78836.1"/>
    <property type="molecule type" value="Genomic_DNA"/>
</dbReference>
<dbReference type="InterPro" id="IPR000836">
    <property type="entry name" value="PRTase_dom"/>
</dbReference>
<dbReference type="PANTHER" id="PTHR34512:SF30">
    <property type="entry name" value="OUTER MEMBRANE PROTEIN ASSEMBLY FACTOR BAMB"/>
    <property type="match status" value="1"/>
</dbReference>
<dbReference type="InterPro" id="IPR011047">
    <property type="entry name" value="Quinoprotein_ADH-like_sf"/>
</dbReference>
<evidence type="ECO:0000313" key="3">
    <source>
        <dbReference type="EMBL" id="XCI78836.1"/>
    </source>
</evidence>
<dbReference type="InterPro" id="IPR018391">
    <property type="entry name" value="PQQ_b-propeller_rpt"/>
</dbReference>
<dbReference type="SMART" id="SM00564">
    <property type="entry name" value="PQQ"/>
    <property type="match status" value="5"/>
</dbReference>
<evidence type="ECO:0000313" key="4">
    <source>
        <dbReference type="Proteomes" id="UP001430647"/>
    </source>
</evidence>
<dbReference type="PANTHER" id="PTHR34512">
    <property type="entry name" value="CELL SURFACE PROTEIN"/>
    <property type="match status" value="1"/>
</dbReference>
<dbReference type="SUPFAM" id="SSF50998">
    <property type="entry name" value="Quinoprotein alcohol dehydrogenase-like"/>
    <property type="match status" value="1"/>
</dbReference>
<reference evidence="3" key="3">
    <citation type="submission" date="2023-08" db="EMBL/GenBank/DDBJ databases">
        <title>Complete genome sequence of Xanthomonas indica.</title>
        <authorList>
            <person name="Patil P.B."/>
            <person name="Rana R."/>
        </authorList>
    </citation>
    <scope>NUCLEOTIDE SEQUENCE</scope>
    <source>
        <strain evidence="3">PPL560</strain>
    </source>
</reference>
<dbReference type="Pfam" id="PF13360">
    <property type="entry name" value="PQQ_2"/>
    <property type="match status" value="2"/>
</dbReference>
<reference evidence="2" key="2">
    <citation type="submission" date="2022-01" db="EMBL/GenBank/DDBJ databases">
        <authorList>
            <person name="Rana R."/>
            <person name="Patil P.B."/>
        </authorList>
    </citation>
    <scope>NUCLEOTIDE SEQUENCE</scope>
    <source>
        <strain evidence="2">PPL560</strain>
    </source>
</reference>
<dbReference type="RefSeq" id="WP_242159798.1">
    <property type="nucleotide sequence ID" value="NZ_CP131914.1"/>
</dbReference>
<name>A0AAU8I071_9XANT</name>
<reference evidence="2 4" key="1">
    <citation type="journal article" date="2022" name="Curr. Microbiol.">
        <title>Xanthomonas indica sp. nov., a Novel Member of Non-Pathogenic Xanthomonas Community from Healthy Rice Seeds.</title>
        <authorList>
            <person name="Rana R."/>
            <person name="Madhavan V.N."/>
            <person name="Saroha T."/>
            <person name="Bansal K."/>
            <person name="Kaur A."/>
            <person name="Sonti R.V."/>
            <person name="Patel H.K."/>
            <person name="Patil P.B."/>
        </authorList>
    </citation>
    <scope>NUCLEOTIDE SEQUENCE [LARGE SCALE GENOMIC DNA]</scope>
    <source>
        <strain evidence="2 4">PPL560</strain>
    </source>
</reference>
<protein>
    <submittedName>
        <fullName evidence="3">PQQ-binding-like beta-propeller repeat protein</fullName>
    </submittedName>
</protein>
<dbReference type="InterPro" id="IPR002372">
    <property type="entry name" value="PQQ_rpt_dom"/>
</dbReference>
<dbReference type="Proteomes" id="UP001430647">
    <property type="component" value="Unassembled WGS sequence"/>
</dbReference>
<evidence type="ECO:0000313" key="2">
    <source>
        <dbReference type="EMBL" id="MCI2261772.1"/>
    </source>
</evidence>
<organism evidence="3">
    <name type="scientific">Xanthomonas indica</name>
    <dbReference type="NCBI Taxonomy" id="2912242"/>
    <lineage>
        <taxon>Bacteria</taxon>
        <taxon>Pseudomonadati</taxon>
        <taxon>Pseudomonadota</taxon>
        <taxon>Gammaproteobacteria</taxon>
        <taxon>Lysobacterales</taxon>
        <taxon>Lysobacteraceae</taxon>
        <taxon>Xanthomonas</taxon>
    </lineage>
</organism>
<keyword evidence="4" id="KW-1185">Reference proteome</keyword>
<evidence type="ECO:0000259" key="1">
    <source>
        <dbReference type="Pfam" id="PF13360"/>
    </source>
</evidence>
<dbReference type="SUPFAM" id="SSF53271">
    <property type="entry name" value="PRTase-like"/>
    <property type="match status" value="1"/>
</dbReference>
<feature type="domain" description="Pyrrolo-quinoline quinone repeat" evidence="1">
    <location>
        <begin position="363"/>
        <end position="577"/>
    </location>
</feature>
<feature type="domain" description="Pyrrolo-quinoline quinone repeat" evidence="1">
    <location>
        <begin position="236"/>
        <end position="334"/>
    </location>
</feature>
<accession>A0AAU8I071</accession>
<dbReference type="Gene3D" id="3.40.50.2020">
    <property type="match status" value="1"/>
</dbReference>
<dbReference type="InterPro" id="IPR015943">
    <property type="entry name" value="WD40/YVTN_repeat-like_dom_sf"/>
</dbReference>
<dbReference type="CDD" id="cd06223">
    <property type="entry name" value="PRTases_typeI"/>
    <property type="match status" value="1"/>
</dbReference>
<dbReference type="InterPro" id="IPR029057">
    <property type="entry name" value="PRTase-like"/>
</dbReference>
<proteinExistence type="predicted"/>
<dbReference type="EMBL" id="JAKJPQ010000007">
    <property type="protein sequence ID" value="MCI2261772.1"/>
    <property type="molecule type" value="Genomic_DNA"/>
</dbReference>
<dbReference type="KEGG" id="xin:Q7W82_11005"/>
<dbReference type="AlphaFoldDB" id="A0AAU8I071"/>